<keyword evidence="1" id="KW-1133">Transmembrane helix</keyword>
<dbReference type="RefSeq" id="WP_148991529.1">
    <property type="nucleotide sequence ID" value="NZ_VTEW01000006.1"/>
</dbReference>
<dbReference type="EMBL" id="VTEW01000006">
    <property type="protein sequence ID" value="TYS79730.1"/>
    <property type="molecule type" value="Genomic_DNA"/>
</dbReference>
<sequence length="79" mass="8869">MKDQQGKKVLLLIGWSSVIYAFIFSSIFTVFVGAGIGWVIKKDYQERKQGLYLIIFSILAAILPPVLGLLLIWSFNSGF</sequence>
<reference evidence="2 3" key="1">
    <citation type="submission" date="2019-08" db="EMBL/GenBank/DDBJ databases">
        <title>Bacillus genomes from the desert of Cuatro Cienegas, Coahuila.</title>
        <authorList>
            <person name="Olmedo-Alvarez G."/>
        </authorList>
    </citation>
    <scope>NUCLEOTIDE SEQUENCE [LARGE SCALE GENOMIC DNA]</scope>
    <source>
        <strain evidence="2 3">CH451a_14T</strain>
    </source>
</reference>
<evidence type="ECO:0000313" key="2">
    <source>
        <dbReference type="EMBL" id="TYS79730.1"/>
    </source>
</evidence>
<evidence type="ECO:0000256" key="1">
    <source>
        <dbReference type="SAM" id="Phobius"/>
    </source>
</evidence>
<dbReference type="AlphaFoldDB" id="A0A5D4TXK6"/>
<evidence type="ECO:0000313" key="3">
    <source>
        <dbReference type="Proteomes" id="UP000325054"/>
    </source>
</evidence>
<dbReference type="OrthoDB" id="2886593at2"/>
<accession>A0A5D4TXK6</accession>
<gene>
    <name evidence="2" type="ORF">FZC80_08785</name>
</gene>
<keyword evidence="1" id="KW-0472">Membrane</keyword>
<name>A0A5D4TXK6_9BACI</name>
<feature type="transmembrane region" description="Helical" evidence="1">
    <location>
        <begin position="51"/>
        <end position="75"/>
    </location>
</feature>
<proteinExistence type="predicted"/>
<keyword evidence="1" id="KW-0812">Transmembrane</keyword>
<feature type="transmembrane region" description="Helical" evidence="1">
    <location>
        <begin position="12"/>
        <end position="39"/>
    </location>
</feature>
<organism evidence="2 3">
    <name type="scientific">Rossellomorea aquimaris</name>
    <dbReference type="NCBI Taxonomy" id="189382"/>
    <lineage>
        <taxon>Bacteria</taxon>
        <taxon>Bacillati</taxon>
        <taxon>Bacillota</taxon>
        <taxon>Bacilli</taxon>
        <taxon>Bacillales</taxon>
        <taxon>Bacillaceae</taxon>
        <taxon>Rossellomorea</taxon>
    </lineage>
</organism>
<comment type="caution">
    <text evidence="2">The sequence shown here is derived from an EMBL/GenBank/DDBJ whole genome shotgun (WGS) entry which is preliminary data.</text>
</comment>
<dbReference type="Proteomes" id="UP000325054">
    <property type="component" value="Unassembled WGS sequence"/>
</dbReference>
<protein>
    <submittedName>
        <fullName evidence="2">Uncharacterized protein</fullName>
    </submittedName>
</protein>